<dbReference type="Proteomes" id="UP000221011">
    <property type="component" value="Chromosome"/>
</dbReference>
<evidence type="ECO:0000313" key="1">
    <source>
        <dbReference type="EMBL" id="ATL28845.1"/>
    </source>
</evidence>
<protein>
    <submittedName>
        <fullName evidence="1">Putative integral membrane protein</fullName>
    </submittedName>
</protein>
<accession>A0A291QBL3</accession>
<dbReference type="KEGG" id="sfk:KY5_3827"/>
<name>A0A291QBL3_9ACTN</name>
<organism evidence="1 2">
    <name type="scientific">Streptomyces formicae</name>
    <dbReference type="NCBI Taxonomy" id="1616117"/>
    <lineage>
        <taxon>Bacteria</taxon>
        <taxon>Bacillati</taxon>
        <taxon>Actinomycetota</taxon>
        <taxon>Actinomycetes</taxon>
        <taxon>Kitasatosporales</taxon>
        <taxon>Streptomycetaceae</taxon>
        <taxon>Streptomyces</taxon>
    </lineage>
</organism>
<evidence type="ECO:0000313" key="2">
    <source>
        <dbReference type="Proteomes" id="UP000221011"/>
    </source>
</evidence>
<gene>
    <name evidence="1" type="ORF">KY5_3827</name>
</gene>
<dbReference type="EMBL" id="CP022685">
    <property type="protein sequence ID" value="ATL28845.1"/>
    <property type="molecule type" value="Genomic_DNA"/>
</dbReference>
<keyword evidence="2" id="KW-1185">Reference proteome</keyword>
<dbReference type="AlphaFoldDB" id="A0A291QBL3"/>
<sequence>MGIWITDPDETFLARGPVTFATGAAPRVKGMRWFRDTERNDIQGELPGWPEGPVYTQHSTGGSLARRAGKGAVLGLGVAVMAVLSAAGGNLSGDYGPDSGSDTPDDPADEVEDFPVMWAAPGTLARTLPWQLDPGRSDEKRYRTQAIVTDRRLVVVGFPFSKKEQSKIEDEVLWETPRSTIASVDRRNFRIGTDLRILFTDGSWCRLRSVSRRKLIWPLTEPRGYVSLESLTDDQRATVEAFIADRGPEDEAPLITQNPCGCYQVRAVDQLEVNADFGVLERNMVMDANGVEVEPVAYHPEDFPS</sequence>
<proteinExistence type="predicted"/>
<reference evidence="1 2" key="1">
    <citation type="submission" date="2017-08" db="EMBL/GenBank/DDBJ databases">
        <title>Complete Genome Sequence of Streptomyces formicae KY5, the formicamycin producer.</title>
        <authorList>
            <person name="Holmes N.A."/>
            <person name="Devine R."/>
            <person name="Qin Z."/>
            <person name="Seipke R.F."/>
            <person name="Wilkinson B."/>
            <person name="Hutchings M.I."/>
        </authorList>
    </citation>
    <scope>NUCLEOTIDE SEQUENCE [LARGE SCALE GENOMIC DNA]</scope>
    <source>
        <strain evidence="1 2">KY5</strain>
    </source>
</reference>
<dbReference type="RefSeq" id="WP_098243438.1">
    <property type="nucleotide sequence ID" value="NZ_CP022685.1"/>
</dbReference>